<protein>
    <submittedName>
        <fullName evidence="2">Uncharacterized protein</fullName>
    </submittedName>
</protein>
<gene>
    <name evidence="2" type="ORF">Q7A36_15250</name>
</gene>
<name>A0ABT9E0R1_9PROT</name>
<feature type="signal peptide" evidence="1">
    <location>
        <begin position="1"/>
        <end position="20"/>
    </location>
</feature>
<feature type="chain" id="PRO_5045881042" evidence="1">
    <location>
        <begin position="21"/>
        <end position="99"/>
    </location>
</feature>
<evidence type="ECO:0000313" key="2">
    <source>
        <dbReference type="EMBL" id="MDO9709707.1"/>
    </source>
</evidence>
<accession>A0ABT9E0R1</accession>
<keyword evidence="3" id="KW-1185">Reference proteome</keyword>
<keyword evidence="1" id="KW-0732">Signal</keyword>
<dbReference type="RefSeq" id="WP_305104574.1">
    <property type="nucleotide sequence ID" value="NZ_JAUTWS010000013.1"/>
</dbReference>
<organism evidence="2 3">
    <name type="scientific">Paracraurococcus lichenis</name>
    <dbReference type="NCBI Taxonomy" id="3064888"/>
    <lineage>
        <taxon>Bacteria</taxon>
        <taxon>Pseudomonadati</taxon>
        <taxon>Pseudomonadota</taxon>
        <taxon>Alphaproteobacteria</taxon>
        <taxon>Acetobacterales</taxon>
        <taxon>Roseomonadaceae</taxon>
        <taxon>Paracraurococcus</taxon>
    </lineage>
</organism>
<evidence type="ECO:0000313" key="3">
    <source>
        <dbReference type="Proteomes" id="UP001243009"/>
    </source>
</evidence>
<evidence type="ECO:0000256" key="1">
    <source>
        <dbReference type="SAM" id="SignalP"/>
    </source>
</evidence>
<dbReference type="EMBL" id="JAUTWS010000013">
    <property type="protein sequence ID" value="MDO9709707.1"/>
    <property type="molecule type" value="Genomic_DNA"/>
</dbReference>
<comment type="caution">
    <text evidence="2">The sequence shown here is derived from an EMBL/GenBank/DDBJ whole genome shotgun (WGS) entry which is preliminary data.</text>
</comment>
<sequence length="99" mass="11162">MTRVVLALWCITACLTPAVAAEQRLPWQAIPGIVGNALHAFRKTDHWAARAMAENLDGSRLGRDNDGSFPLNFDPTRHLFYIVQDLNGNRRPEVFLLFD</sequence>
<reference evidence="2 3" key="1">
    <citation type="submission" date="2023-08" db="EMBL/GenBank/DDBJ databases">
        <title>The draft genome sequence of Paracraurococcus sp. LOR1-02.</title>
        <authorList>
            <person name="Kingkaew E."/>
            <person name="Tanasupawat S."/>
        </authorList>
    </citation>
    <scope>NUCLEOTIDE SEQUENCE [LARGE SCALE GENOMIC DNA]</scope>
    <source>
        <strain evidence="2 3">LOR1-02</strain>
    </source>
</reference>
<proteinExistence type="predicted"/>
<dbReference type="Proteomes" id="UP001243009">
    <property type="component" value="Unassembled WGS sequence"/>
</dbReference>